<name>A0A7J6IBT5_CANSA</name>
<evidence type="ECO:0000313" key="6">
    <source>
        <dbReference type="Proteomes" id="UP000583929"/>
    </source>
</evidence>
<dbReference type="InterPro" id="IPR011684">
    <property type="entry name" value="NAB"/>
</dbReference>
<feature type="coiled-coil region" evidence="3">
    <location>
        <begin position="320"/>
        <end position="354"/>
    </location>
</feature>
<feature type="non-terminal residue" evidence="5">
    <location>
        <position position="448"/>
    </location>
</feature>
<dbReference type="Proteomes" id="UP000583929">
    <property type="component" value="Unassembled WGS sequence"/>
</dbReference>
<organism evidence="5 6">
    <name type="scientific">Cannabis sativa</name>
    <name type="common">Hemp</name>
    <name type="synonym">Marijuana</name>
    <dbReference type="NCBI Taxonomy" id="3483"/>
    <lineage>
        <taxon>Eukaryota</taxon>
        <taxon>Viridiplantae</taxon>
        <taxon>Streptophyta</taxon>
        <taxon>Embryophyta</taxon>
        <taxon>Tracheophyta</taxon>
        <taxon>Spermatophyta</taxon>
        <taxon>Magnoliopsida</taxon>
        <taxon>eudicotyledons</taxon>
        <taxon>Gunneridae</taxon>
        <taxon>Pentapetalae</taxon>
        <taxon>rosids</taxon>
        <taxon>fabids</taxon>
        <taxon>Rosales</taxon>
        <taxon>Cannabaceae</taxon>
        <taxon>Cannabis</taxon>
    </lineage>
</organism>
<dbReference type="PANTHER" id="PTHR32258:SF26">
    <property type="entry name" value="KINASE INTERACTING (KIP1-LIKE) FAMILY PROTEIN"/>
    <property type="match status" value="1"/>
</dbReference>
<dbReference type="PANTHER" id="PTHR32258">
    <property type="entry name" value="PROTEIN NETWORKED 4A"/>
    <property type="match status" value="1"/>
</dbReference>
<proteinExistence type="inferred from homology"/>
<evidence type="ECO:0000256" key="3">
    <source>
        <dbReference type="SAM" id="Coils"/>
    </source>
</evidence>
<keyword evidence="1 3" id="KW-0175">Coiled coil</keyword>
<feature type="domain" description="NAB" evidence="4">
    <location>
        <begin position="72"/>
        <end position="156"/>
    </location>
</feature>
<reference evidence="5 6" key="1">
    <citation type="journal article" date="2020" name="bioRxiv">
        <title>Sequence and annotation of 42 cannabis genomes reveals extensive copy number variation in cannabinoid synthesis and pathogen resistance genes.</title>
        <authorList>
            <person name="Mckernan K.J."/>
            <person name="Helbert Y."/>
            <person name="Kane L.T."/>
            <person name="Ebling H."/>
            <person name="Zhang L."/>
            <person name="Liu B."/>
            <person name="Eaton Z."/>
            <person name="Mclaughlin S."/>
            <person name="Kingan S."/>
            <person name="Baybayan P."/>
            <person name="Concepcion G."/>
            <person name="Jordan M."/>
            <person name="Riva A."/>
            <person name="Barbazuk W."/>
            <person name="Harkins T."/>
        </authorList>
    </citation>
    <scope>NUCLEOTIDE SEQUENCE [LARGE SCALE GENOMIC DNA]</scope>
    <source>
        <strain evidence="6">cv. Jamaican Lion 4</strain>
        <tissue evidence="5">Leaf</tissue>
    </source>
</reference>
<dbReference type="PROSITE" id="PS51774">
    <property type="entry name" value="NAB"/>
    <property type="match status" value="1"/>
</dbReference>
<comment type="similarity">
    <text evidence="2">Belongs to the NET family.</text>
</comment>
<evidence type="ECO:0000313" key="5">
    <source>
        <dbReference type="EMBL" id="KAF4404541.1"/>
    </source>
</evidence>
<protein>
    <recommendedName>
        <fullName evidence="4">NAB domain-containing protein</fullName>
    </recommendedName>
</protein>
<dbReference type="GO" id="GO:0003779">
    <property type="term" value="F:actin binding"/>
    <property type="evidence" value="ECO:0007669"/>
    <property type="project" value="InterPro"/>
</dbReference>
<evidence type="ECO:0000259" key="4">
    <source>
        <dbReference type="PROSITE" id="PS51774"/>
    </source>
</evidence>
<comment type="caution">
    <text evidence="5">The sequence shown here is derived from an EMBL/GenBank/DDBJ whole genome shotgun (WGS) entry which is preliminary data.</text>
</comment>
<dbReference type="InterPro" id="IPR051861">
    <property type="entry name" value="NET_actin-binding_domain"/>
</dbReference>
<evidence type="ECO:0000256" key="2">
    <source>
        <dbReference type="ARBA" id="ARBA00038006"/>
    </source>
</evidence>
<dbReference type="EMBL" id="JAATIQ010000001">
    <property type="protein sequence ID" value="KAF4404541.1"/>
    <property type="molecule type" value="Genomic_DNA"/>
</dbReference>
<dbReference type="Pfam" id="PF07765">
    <property type="entry name" value="KIP1"/>
    <property type="match status" value="1"/>
</dbReference>
<gene>
    <name evidence="5" type="ORF">G4B88_005927</name>
</gene>
<dbReference type="AlphaFoldDB" id="A0A7J6IBT5"/>
<keyword evidence="6" id="KW-1185">Reference proteome</keyword>
<accession>A0A7J6IBT5</accession>
<sequence>INTEPERERERERKREYPIQLYKYTGFVPSLTSLLVSFPPGSAGAPGNNGLFYSGRVRKMMMEKATLMASNGSPPMKNLCSNSNTYPNKPSWLLSTLSDLEERMNNLAINPKEEDTFAERAESYYRKQPQLLALLQDLYNAYLTLSNRYTQSSISKSHHHHRRHSSSQVSTTIDNEYFFDQHENCGTTTTTMTDQEDYSDVESSLSYDKTMFGSSSNSNTAYKHEDEAIVVSELVIKNVELDILLDELGQSERRCNESSRKIELQKSLLEVLESERLILLNENARLGYRVAALMEENRGLASESIFAKRKAAELARCLVMMREDQRVSMLSRKIEDLQGQIYGLEKRNKEYYEQLSVSKRDCQLESLCQQDYDQEESIDKKKKRNKNEVFVEGCFQMKRLNPKLMMMKKTRDQQSGGNKEKKWGWNLWGKVKSKDMFPCGVNPSSASG</sequence>
<evidence type="ECO:0000256" key="1">
    <source>
        <dbReference type="ARBA" id="ARBA00023054"/>
    </source>
</evidence>